<gene>
    <name evidence="1" type="ORF">N5A92_02705</name>
</gene>
<dbReference type="RefSeq" id="WP_260900292.1">
    <property type="nucleotide sequence ID" value="NZ_JAOCZP010000001.1"/>
</dbReference>
<sequence length="81" mass="9380">MVFDPFPGIPMTENTGRMSRWLAAEETISTHQLRCLLFVIERSCHQLQAEGAPIPIRFVYARRLVLDALAIRKALSRERRQ</sequence>
<dbReference type="EMBL" id="JAOCZP010000001">
    <property type="protein sequence ID" value="MCT7373950.1"/>
    <property type="molecule type" value="Genomic_DNA"/>
</dbReference>
<name>A0ABT2LHI3_9HYPH</name>
<keyword evidence="2" id="KW-1185">Reference proteome</keyword>
<reference evidence="1 2" key="1">
    <citation type="submission" date="2022-09" db="EMBL/GenBank/DDBJ databases">
        <title>Chelativorans salina sp. nov., a novel slightly halophilic bacterium isolated from a saline lake sediment enrichment.</title>
        <authorList>
            <person name="Gao L."/>
            <person name="Fang B.-Z."/>
            <person name="Li W.-J."/>
        </authorList>
    </citation>
    <scope>NUCLEOTIDE SEQUENCE [LARGE SCALE GENOMIC DNA]</scope>
    <source>
        <strain evidence="1 2">EGI FJ00035</strain>
    </source>
</reference>
<accession>A0ABT2LHI3</accession>
<comment type="caution">
    <text evidence="1">The sequence shown here is derived from an EMBL/GenBank/DDBJ whole genome shotgun (WGS) entry which is preliminary data.</text>
</comment>
<evidence type="ECO:0000313" key="2">
    <source>
        <dbReference type="Proteomes" id="UP001320831"/>
    </source>
</evidence>
<evidence type="ECO:0000313" key="1">
    <source>
        <dbReference type="EMBL" id="MCT7373950.1"/>
    </source>
</evidence>
<organism evidence="1 2">
    <name type="scientific">Chelativorans salis</name>
    <dbReference type="NCBI Taxonomy" id="2978478"/>
    <lineage>
        <taxon>Bacteria</taxon>
        <taxon>Pseudomonadati</taxon>
        <taxon>Pseudomonadota</taxon>
        <taxon>Alphaproteobacteria</taxon>
        <taxon>Hyphomicrobiales</taxon>
        <taxon>Phyllobacteriaceae</taxon>
        <taxon>Chelativorans</taxon>
    </lineage>
</organism>
<protein>
    <submittedName>
        <fullName evidence="1">Uncharacterized protein</fullName>
    </submittedName>
</protein>
<dbReference type="Proteomes" id="UP001320831">
    <property type="component" value="Unassembled WGS sequence"/>
</dbReference>
<proteinExistence type="predicted"/>